<evidence type="ECO:0000313" key="7">
    <source>
        <dbReference type="Proteomes" id="UP000829999"/>
    </source>
</evidence>
<evidence type="ECO:0000313" key="8">
    <source>
        <dbReference type="RefSeq" id="XP_050551845.1"/>
    </source>
</evidence>
<gene>
    <name evidence="8" type="primary">LOC118281139</name>
</gene>
<dbReference type="PROSITE" id="PS50950">
    <property type="entry name" value="ZF_THAP"/>
    <property type="match status" value="1"/>
</dbReference>
<keyword evidence="1" id="KW-0479">Metal-binding</keyword>
<dbReference type="GeneID" id="118281139"/>
<keyword evidence="3" id="KW-0862">Zinc</keyword>
<evidence type="ECO:0000259" key="6">
    <source>
        <dbReference type="PROSITE" id="PS50950"/>
    </source>
</evidence>
<accession>A0A9R0DRN1</accession>
<dbReference type="InterPro" id="IPR006612">
    <property type="entry name" value="THAP_Znf"/>
</dbReference>
<dbReference type="AlphaFoldDB" id="A0A9R0DRN1"/>
<evidence type="ECO:0000256" key="5">
    <source>
        <dbReference type="PROSITE-ProRule" id="PRU00309"/>
    </source>
</evidence>
<name>A0A9R0DRN1_SPOFR</name>
<evidence type="ECO:0000256" key="4">
    <source>
        <dbReference type="ARBA" id="ARBA00023125"/>
    </source>
</evidence>
<evidence type="ECO:0000256" key="1">
    <source>
        <dbReference type="ARBA" id="ARBA00022723"/>
    </source>
</evidence>
<dbReference type="Pfam" id="PF05485">
    <property type="entry name" value="THAP"/>
    <property type="match status" value="1"/>
</dbReference>
<evidence type="ECO:0000256" key="3">
    <source>
        <dbReference type="ARBA" id="ARBA00022833"/>
    </source>
</evidence>
<evidence type="ECO:0000256" key="2">
    <source>
        <dbReference type="ARBA" id="ARBA00022771"/>
    </source>
</evidence>
<sequence>MSSDKHCCVPGCKESGGMHQVLHGFPNMERDRQRFNTWLYKIGGDIVGLENERIYKYRRVCHSHFEEKYRCRNNRISNIAVPTLNMPAWLSLPHTKYTNVERKPMKDVTNATKPLLSTGIESQYQHEHLLYASSSKHVHSFERHAMQKVRIMMKTLTTSSEEAPELSA</sequence>
<feature type="domain" description="THAP-type" evidence="6">
    <location>
        <begin position="1"/>
        <end position="85"/>
    </location>
</feature>
<organism evidence="7 8">
    <name type="scientific">Spodoptera frugiperda</name>
    <name type="common">Fall armyworm</name>
    <dbReference type="NCBI Taxonomy" id="7108"/>
    <lineage>
        <taxon>Eukaryota</taxon>
        <taxon>Metazoa</taxon>
        <taxon>Ecdysozoa</taxon>
        <taxon>Arthropoda</taxon>
        <taxon>Hexapoda</taxon>
        <taxon>Insecta</taxon>
        <taxon>Pterygota</taxon>
        <taxon>Neoptera</taxon>
        <taxon>Endopterygota</taxon>
        <taxon>Lepidoptera</taxon>
        <taxon>Glossata</taxon>
        <taxon>Ditrysia</taxon>
        <taxon>Noctuoidea</taxon>
        <taxon>Noctuidae</taxon>
        <taxon>Amphipyrinae</taxon>
        <taxon>Spodoptera</taxon>
    </lineage>
</organism>
<dbReference type="SUPFAM" id="SSF57716">
    <property type="entry name" value="Glucocorticoid receptor-like (DNA-binding domain)"/>
    <property type="match status" value="1"/>
</dbReference>
<keyword evidence="7" id="KW-1185">Reference proteome</keyword>
<dbReference type="RefSeq" id="XP_050551845.1">
    <property type="nucleotide sequence ID" value="XM_050695888.1"/>
</dbReference>
<dbReference type="GO" id="GO:0003677">
    <property type="term" value="F:DNA binding"/>
    <property type="evidence" value="ECO:0007669"/>
    <property type="project" value="UniProtKB-UniRule"/>
</dbReference>
<keyword evidence="2 5" id="KW-0863">Zinc-finger</keyword>
<dbReference type="Proteomes" id="UP000829999">
    <property type="component" value="Chromosome 9"/>
</dbReference>
<dbReference type="OrthoDB" id="7490359at2759"/>
<keyword evidence="4 5" id="KW-0238">DNA-binding</keyword>
<dbReference type="GO" id="GO:0008270">
    <property type="term" value="F:zinc ion binding"/>
    <property type="evidence" value="ECO:0007669"/>
    <property type="project" value="UniProtKB-KW"/>
</dbReference>
<proteinExistence type="predicted"/>
<protein>
    <submittedName>
        <fullName evidence="8">Uncharacterized protein LOC118281139</fullName>
    </submittedName>
</protein>
<dbReference type="SMART" id="SM00980">
    <property type="entry name" value="THAP"/>
    <property type="match status" value="1"/>
</dbReference>
<reference evidence="8" key="1">
    <citation type="submission" date="2025-08" db="UniProtKB">
        <authorList>
            <consortium name="RefSeq"/>
        </authorList>
    </citation>
    <scope>IDENTIFICATION</scope>
    <source>
        <tissue evidence="8">Whole larval tissue</tissue>
    </source>
</reference>